<protein>
    <recommendedName>
        <fullName evidence="2">shikimate dehydrogenase (NADP(+))</fullName>
        <ecNumber evidence="2">1.1.1.25</ecNumber>
    </recommendedName>
</protein>
<dbReference type="SUPFAM" id="SSF51735">
    <property type="entry name" value="NAD(P)-binding Rossmann-fold domains"/>
    <property type="match status" value="1"/>
</dbReference>
<comment type="catalytic activity">
    <reaction evidence="4">
        <text>shikimate + NADP(+) = 3-dehydroshikimate + NADPH + H(+)</text>
        <dbReference type="Rhea" id="RHEA:17737"/>
        <dbReference type="ChEBI" id="CHEBI:15378"/>
        <dbReference type="ChEBI" id="CHEBI:16630"/>
        <dbReference type="ChEBI" id="CHEBI:36208"/>
        <dbReference type="ChEBI" id="CHEBI:57783"/>
        <dbReference type="ChEBI" id="CHEBI:58349"/>
        <dbReference type="EC" id="1.1.1.25"/>
    </reaction>
</comment>
<dbReference type="Gene3D" id="3.40.50.720">
    <property type="entry name" value="NAD(P)-binding Rossmann-like Domain"/>
    <property type="match status" value="1"/>
</dbReference>
<evidence type="ECO:0000313" key="8">
    <source>
        <dbReference type="EMBL" id="PFG28632.1"/>
    </source>
</evidence>
<dbReference type="InterPro" id="IPR036291">
    <property type="entry name" value="NAD(P)-bd_dom_sf"/>
</dbReference>
<evidence type="ECO:0000256" key="4">
    <source>
        <dbReference type="ARBA" id="ARBA00049442"/>
    </source>
</evidence>
<evidence type="ECO:0000313" key="9">
    <source>
        <dbReference type="Proteomes" id="UP000221653"/>
    </source>
</evidence>
<evidence type="ECO:0000256" key="3">
    <source>
        <dbReference type="ARBA" id="ARBA00023141"/>
    </source>
</evidence>
<dbReference type="NCBIfam" id="TIGR01809">
    <property type="entry name" value="Shik-DH-AROM"/>
    <property type="match status" value="1"/>
</dbReference>
<dbReference type="InterPro" id="IPR006151">
    <property type="entry name" value="Shikm_DH/Glu-tRNA_Rdtase"/>
</dbReference>
<dbReference type="InterPro" id="IPR041121">
    <property type="entry name" value="SDH_C"/>
</dbReference>
<dbReference type="STRING" id="1724.GCA_001044175_00381"/>
<name>A0A2A9DRM8_9CORY</name>
<dbReference type="Pfam" id="PF01488">
    <property type="entry name" value="Shikimate_DH"/>
    <property type="match status" value="1"/>
</dbReference>
<keyword evidence="9" id="KW-1185">Reference proteome</keyword>
<dbReference type="InterPro" id="IPR046346">
    <property type="entry name" value="Aminoacid_DH-like_N_sf"/>
</dbReference>
<keyword evidence="3" id="KW-0028">Amino-acid biosynthesis</keyword>
<gene>
    <name evidence="8" type="ORF">ATK06_1751</name>
</gene>
<dbReference type="CDD" id="cd01065">
    <property type="entry name" value="NAD_bind_Shikimate_DH"/>
    <property type="match status" value="1"/>
</dbReference>
<dbReference type="AlphaFoldDB" id="A0A2A9DRM8"/>
<dbReference type="GO" id="GO:0050661">
    <property type="term" value="F:NADP binding"/>
    <property type="evidence" value="ECO:0007669"/>
    <property type="project" value="TreeGrafter"/>
</dbReference>
<evidence type="ECO:0000259" key="7">
    <source>
        <dbReference type="Pfam" id="PF18317"/>
    </source>
</evidence>
<feature type="domain" description="Shikimate dehydrogenase substrate binding N-terminal" evidence="6">
    <location>
        <begin position="15"/>
        <end position="97"/>
    </location>
</feature>
<evidence type="ECO:0000259" key="5">
    <source>
        <dbReference type="Pfam" id="PF01488"/>
    </source>
</evidence>
<dbReference type="RefSeq" id="WP_048381563.1">
    <property type="nucleotide sequence ID" value="NZ_LDYE01000011.1"/>
</dbReference>
<organism evidence="8 9">
    <name type="scientific">Corynebacterium renale</name>
    <dbReference type="NCBI Taxonomy" id="1724"/>
    <lineage>
        <taxon>Bacteria</taxon>
        <taxon>Bacillati</taxon>
        <taxon>Actinomycetota</taxon>
        <taxon>Actinomycetes</taxon>
        <taxon>Mycobacteriales</taxon>
        <taxon>Corynebacteriaceae</taxon>
        <taxon>Corynebacterium</taxon>
    </lineage>
</organism>
<dbReference type="InterPro" id="IPR022893">
    <property type="entry name" value="Shikimate_DH_fam"/>
</dbReference>
<dbReference type="GO" id="GO:0004764">
    <property type="term" value="F:shikimate 3-dehydrogenase (NADP+) activity"/>
    <property type="evidence" value="ECO:0007669"/>
    <property type="project" value="UniProtKB-EC"/>
</dbReference>
<evidence type="ECO:0000256" key="2">
    <source>
        <dbReference type="ARBA" id="ARBA00012962"/>
    </source>
</evidence>
<dbReference type="SUPFAM" id="SSF53223">
    <property type="entry name" value="Aminoacid dehydrogenase-like, N-terminal domain"/>
    <property type="match status" value="1"/>
</dbReference>
<reference evidence="8 9" key="1">
    <citation type="submission" date="2017-10" db="EMBL/GenBank/DDBJ databases">
        <title>Sequencing the genomes of 1000 actinobacteria strains.</title>
        <authorList>
            <person name="Klenk H.-P."/>
        </authorList>
    </citation>
    <scope>NUCLEOTIDE SEQUENCE [LARGE SCALE GENOMIC DNA]</scope>
    <source>
        <strain evidence="8 9">DSM 20688</strain>
    </source>
</reference>
<dbReference type="InterPro" id="IPR013708">
    <property type="entry name" value="Shikimate_DH-bd_N"/>
</dbReference>
<dbReference type="EC" id="1.1.1.25" evidence="2"/>
<dbReference type="GO" id="GO:0009423">
    <property type="term" value="P:chorismate biosynthetic process"/>
    <property type="evidence" value="ECO:0007669"/>
    <property type="project" value="UniProtKB-UniPathway"/>
</dbReference>
<feature type="domain" description="SDH C-terminal" evidence="7">
    <location>
        <begin position="244"/>
        <end position="273"/>
    </location>
</feature>
<dbReference type="PANTHER" id="PTHR21089">
    <property type="entry name" value="SHIKIMATE DEHYDROGENASE"/>
    <property type="match status" value="1"/>
</dbReference>
<comment type="pathway">
    <text evidence="1">Metabolic intermediate biosynthesis; chorismate biosynthesis; chorismate from D-erythrose 4-phosphate and phosphoenolpyruvate: step 4/7.</text>
</comment>
<dbReference type="PANTHER" id="PTHR21089:SF1">
    <property type="entry name" value="BIFUNCTIONAL 3-DEHYDROQUINATE DEHYDRATASE_SHIKIMATE DEHYDROGENASE, CHLOROPLASTIC"/>
    <property type="match status" value="1"/>
</dbReference>
<dbReference type="Pfam" id="PF18317">
    <property type="entry name" value="SDH_C"/>
    <property type="match status" value="1"/>
</dbReference>
<evidence type="ECO:0000256" key="1">
    <source>
        <dbReference type="ARBA" id="ARBA00004871"/>
    </source>
</evidence>
<evidence type="ECO:0000259" key="6">
    <source>
        <dbReference type="Pfam" id="PF08501"/>
    </source>
</evidence>
<dbReference type="Gene3D" id="3.40.50.10860">
    <property type="entry name" value="Leucine Dehydrogenase, chain A, domain 1"/>
    <property type="match status" value="1"/>
</dbReference>
<feature type="domain" description="Quinate/shikimate 5-dehydrogenase/glutamyl-tRNA reductase" evidence="5">
    <location>
        <begin position="123"/>
        <end position="201"/>
    </location>
</feature>
<dbReference type="GO" id="GO:0019632">
    <property type="term" value="P:shikimate metabolic process"/>
    <property type="evidence" value="ECO:0007669"/>
    <property type="project" value="TreeGrafter"/>
</dbReference>
<dbReference type="GO" id="GO:0005829">
    <property type="term" value="C:cytosol"/>
    <property type="evidence" value="ECO:0007669"/>
    <property type="project" value="TreeGrafter"/>
</dbReference>
<dbReference type="Proteomes" id="UP000221653">
    <property type="component" value="Unassembled WGS sequence"/>
</dbReference>
<proteinExistence type="predicted"/>
<dbReference type="Pfam" id="PF08501">
    <property type="entry name" value="Shikimate_dh_N"/>
    <property type="match status" value="1"/>
</dbReference>
<dbReference type="EMBL" id="PDJF01000001">
    <property type="protein sequence ID" value="PFG28632.1"/>
    <property type="molecule type" value="Genomic_DNA"/>
</dbReference>
<dbReference type="NCBIfam" id="NF001311">
    <property type="entry name" value="PRK00258.1-3"/>
    <property type="match status" value="1"/>
</dbReference>
<accession>A0A2A9DRM8</accession>
<keyword evidence="3" id="KW-0057">Aromatic amino acid biosynthesis</keyword>
<sequence>MSFELEDGVTHYAAVLGSPIAHSLSPILHNAGYAAKGMSDWKYVRHESTAEQLANIVHTAPKEFRGFSVTMPAKFAALECADAATDRARAIGSANTLARMNDDSWRADNTDVEGIHGALDELLGDKECQRALVIGAGGTARPAIYAAAQRGAENIVVVNRSDRRRELESLVDGFNVTLDFVDFKADFEQLSSTADYIISTVPAHVVEPYAKALGHSPVLDVIYDPWPTALTTAAASNGYLTVAGHVMLANQSYSQFEQFTGEPAPREAMRSALYKHLGFEV</sequence>
<comment type="caution">
    <text evidence="8">The sequence shown here is derived from an EMBL/GenBank/DDBJ whole genome shotgun (WGS) entry which is preliminary data.</text>
</comment>
<dbReference type="OrthoDB" id="9776868at2"/>
<dbReference type="UniPathway" id="UPA00053">
    <property type="reaction ID" value="UER00087"/>
</dbReference>
<dbReference type="GO" id="GO:0009073">
    <property type="term" value="P:aromatic amino acid family biosynthetic process"/>
    <property type="evidence" value="ECO:0007669"/>
    <property type="project" value="UniProtKB-KW"/>
</dbReference>
<dbReference type="InterPro" id="IPR010110">
    <property type="entry name" value="Shikimate_DH_AroM-type"/>
</dbReference>